<evidence type="ECO:0000313" key="2">
    <source>
        <dbReference type="Proteomes" id="UP000002505"/>
    </source>
</evidence>
<dbReference type="HOGENOM" id="CLU_2476627_0_0_11"/>
<protein>
    <submittedName>
        <fullName evidence="1">Uncharacterized protein</fullName>
    </submittedName>
</protein>
<dbReference type="Proteomes" id="UP000002505">
    <property type="component" value="Chromosome"/>
</dbReference>
<proteinExistence type="predicted"/>
<name>B8HHC4_PSECP</name>
<reference evidence="1" key="1">
    <citation type="submission" date="2009-01" db="EMBL/GenBank/DDBJ databases">
        <title>Complete sequence of chromosome of Arthrobacter chlorophenolicus A6.</title>
        <authorList>
            <consortium name="US DOE Joint Genome Institute"/>
            <person name="Lucas S."/>
            <person name="Copeland A."/>
            <person name="Lapidus A."/>
            <person name="Glavina del Rio T."/>
            <person name="Tice H."/>
            <person name="Bruce D."/>
            <person name="Goodwin L."/>
            <person name="Pitluck S."/>
            <person name="Goltsman E."/>
            <person name="Clum A."/>
            <person name="Larimer F."/>
            <person name="Land M."/>
            <person name="Hauser L."/>
            <person name="Kyrpides N."/>
            <person name="Mikhailova N."/>
            <person name="Jansson J."/>
            <person name="Richardson P."/>
        </authorList>
    </citation>
    <scope>NUCLEOTIDE SEQUENCE [LARGE SCALE GENOMIC DNA]</scope>
    <source>
        <strain evidence="1">A6</strain>
    </source>
</reference>
<organism evidence="1 2">
    <name type="scientific">Pseudarthrobacter chlorophenolicus (strain ATCC 700700 / DSM 12829 / CIP 107037 / JCM 12360 / KCTC 9906 / NCIMB 13794 / A6)</name>
    <name type="common">Arthrobacter chlorophenolicus</name>
    <dbReference type="NCBI Taxonomy" id="452863"/>
    <lineage>
        <taxon>Bacteria</taxon>
        <taxon>Bacillati</taxon>
        <taxon>Actinomycetota</taxon>
        <taxon>Actinomycetes</taxon>
        <taxon>Micrococcales</taxon>
        <taxon>Micrococcaceae</taxon>
        <taxon>Pseudarthrobacter</taxon>
    </lineage>
</organism>
<dbReference type="EMBL" id="CP001341">
    <property type="protein sequence ID" value="ACL41415.1"/>
    <property type="molecule type" value="Genomic_DNA"/>
</dbReference>
<evidence type="ECO:0000313" key="1">
    <source>
        <dbReference type="EMBL" id="ACL41415.1"/>
    </source>
</evidence>
<accession>B8HHC4</accession>
<dbReference type="AlphaFoldDB" id="B8HHC4"/>
<dbReference type="KEGG" id="ach:Achl_3458"/>
<keyword evidence="2" id="KW-1185">Reference proteome</keyword>
<sequence>MDFHRGRTFVGFRTLSGRDQAVLRLRRAGRPPAVVRHRDASDGGKHLTEEMIRIEPGEFLGEAIAQAAAGREIRWAGCTLRESSAAG</sequence>
<gene>
    <name evidence="1" type="ordered locus">Achl_3458</name>
</gene>